<dbReference type="Pfam" id="PF01015">
    <property type="entry name" value="Ribosomal_S3Ae"/>
    <property type="match status" value="1"/>
</dbReference>
<feature type="initiator methionine" description="Removed" evidence="4">
    <location>
        <position position="1"/>
    </location>
</feature>
<evidence type="ECO:0000256" key="3">
    <source>
        <dbReference type="ARBA" id="ARBA00023274"/>
    </source>
</evidence>
<keyword evidence="1 4" id="KW-0963">Cytoplasm</keyword>
<dbReference type="GO" id="GO:0003735">
    <property type="term" value="F:structural constituent of ribosome"/>
    <property type="evidence" value="ECO:0007669"/>
    <property type="project" value="UniProtKB-UniRule"/>
</dbReference>
<comment type="subcellular location">
    <subcellularLocation>
        <location evidence="4">Cytoplasm</location>
    </subcellularLocation>
</comment>
<dbReference type="InterPro" id="IPR001593">
    <property type="entry name" value="Ribosomal_eS1"/>
</dbReference>
<dbReference type="PANTHER" id="PTHR11830">
    <property type="entry name" value="40S RIBOSOMAL PROTEIN S3A"/>
    <property type="match status" value="1"/>
</dbReference>
<comment type="caution">
    <text evidence="5">The sequence shown here is derived from an EMBL/GenBank/DDBJ whole genome shotgun (WGS) entry which is preliminary data.</text>
</comment>
<reference evidence="5 6" key="1">
    <citation type="submission" date="2019-03" db="EMBL/GenBank/DDBJ databases">
        <title>Single cell metagenomics reveals metabolic interactions within the superorganism composed of flagellate Streblomastix strix and complex community of Bacteroidetes bacteria on its surface.</title>
        <authorList>
            <person name="Treitli S.C."/>
            <person name="Kolisko M."/>
            <person name="Husnik F."/>
            <person name="Keeling P."/>
            <person name="Hampl V."/>
        </authorList>
    </citation>
    <scope>NUCLEOTIDE SEQUENCE [LARGE SCALE GENOMIC DNA]</scope>
    <source>
        <strain evidence="5">ST1C</strain>
    </source>
</reference>
<dbReference type="InterPro" id="IPR027500">
    <property type="entry name" value="Ribosomal_eS1_euk"/>
</dbReference>
<evidence type="ECO:0000313" key="6">
    <source>
        <dbReference type="Proteomes" id="UP000324800"/>
    </source>
</evidence>
<comment type="subunit">
    <text evidence="4">Component of the small ribosomal subunit. Mature ribosomes consist of a small (40S) and a large (60S) subunit. The 40S subunit contains about 33 different proteins and 1 molecule of RNA (18S). The 60S subunit contains about 49 different proteins and 3 molecules of RNA (25S, 5.8S and 5S).</text>
</comment>
<evidence type="ECO:0000313" key="5">
    <source>
        <dbReference type="EMBL" id="KAA6377668.1"/>
    </source>
</evidence>
<comment type="similarity">
    <text evidence="4">Belongs to the eukaryotic ribosomal protein eS1 family.</text>
</comment>
<dbReference type="SMART" id="SM01397">
    <property type="entry name" value="Ribosomal_S3Ae"/>
    <property type="match status" value="1"/>
</dbReference>
<name>A0A5J4V4J9_9EUKA</name>
<dbReference type="OrthoDB" id="9834376at2759"/>
<proteinExistence type="inferred from homology"/>
<dbReference type="AlphaFoldDB" id="A0A5J4V4J9"/>
<evidence type="ECO:0000256" key="4">
    <source>
        <dbReference type="HAMAP-Rule" id="MF_03122"/>
    </source>
</evidence>
<dbReference type="HAMAP" id="MF_03122">
    <property type="entry name" value="Ribosomal_eS1_euk"/>
    <property type="match status" value="1"/>
</dbReference>
<protein>
    <recommendedName>
        <fullName evidence="4">Small ribosomal subunit protein eS1</fullName>
    </recommendedName>
</protein>
<organism evidence="5 6">
    <name type="scientific">Streblomastix strix</name>
    <dbReference type="NCBI Taxonomy" id="222440"/>
    <lineage>
        <taxon>Eukaryota</taxon>
        <taxon>Metamonada</taxon>
        <taxon>Preaxostyla</taxon>
        <taxon>Oxymonadida</taxon>
        <taxon>Streblomastigidae</taxon>
        <taxon>Streblomastix</taxon>
    </lineage>
</organism>
<evidence type="ECO:0000256" key="2">
    <source>
        <dbReference type="ARBA" id="ARBA00022980"/>
    </source>
</evidence>
<sequence>MTLGKNKKLSKSSKKGNKKKIVDPFTRKEWYDVKVPNMFPNKNIGKTFVNRSQGMKLAKDSLKGRVYEVFVADLQKGDDSDNFRKLRFKCEEVQGMNCLCNFHGMQITTDKAKSIVRKKQTLVEANLDVKTSDGYVMRFFCIGFTKKISPVKKTSYAQHEKVRQLRRKMCEVIKRQASDADLQSVVKKLMAESIGRTIERESQKICPLHNVFIRKVKMIKAPKIEGSKFAELFQENSEKTGELAPDTVEEAKVDAPVAAV</sequence>
<dbReference type="Proteomes" id="UP000324800">
    <property type="component" value="Unassembled WGS sequence"/>
</dbReference>
<dbReference type="GO" id="GO:0022627">
    <property type="term" value="C:cytosolic small ribosomal subunit"/>
    <property type="evidence" value="ECO:0007669"/>
    <property type="project" value="UniProtKB-UniRule"/>
</dbReference>
<dbReference type="GO" id="GO:0006412">
    <property type="term" value="P:translation"/>
    <property type="evidence" value="ECO:0007669"/>
    <property type="project" value="UniProtKB-UniRule"/>
</dbReference>
<evidence type="ECO:0000256" key="1">
    <source>
        <dbReference type="ARBA" id="ARBA00022490"/>
    </source>
</evidence>
<keyword evidence="3 4" id="KW-0687">Ribonucleoprotein</keyword>
<accession>A0A5J4V4J9</accession>
<keyword evidence="2 4" id="KW-0689">Ribosomal protein</keyword>
<gene>
    <name evidence="5" type="ORF">EZS28_026806</name>
</gene>
<dbReference type="EMBL" id="SNRW01009656">
    <property type="protein sequence ID" value="KAA6377668.1"/>
    <property type="molecule type" value="Genomic_DNA"/>
</dbReference>